<dbReference type="PANTHER" id="PTHR10654">
    <property type="entry name" value="CAS SCAFFOLDING PROTEIN"/>
    <property type="match status" value="1"/>
</dbReference>
<keyword evidence="5" id="KW-1185">Reference proteome</keyword>
<dbReference type="AlphaFoldDB" id="A0A9N9T208"/>
<dbReference type="SUPFAM" id="SSF50044">
    <property type="entry name" value="SH3-domain"/>
    <property type="match status" value="1"/>
</dbReference>
<reference evidence="4" key="1">
    <citation type="submission" date="2022-01" db="EMBL/GenBank/DDBJ databases">
        <authorList>
            <person name="King R."/>
        </authorList>
    </citation>
    <scope>NUCLEOTIDE SEQUENCE</scope>
</reference>
<dbReference type="Pfam" id="PF00018">
    <property type="entry name" value="SH3_1"/>
    <property type="match status" value="1"/>
</dbReference>
<dbReference type="SMART" id="SM00326">
    <property type="entry name" value="SH3"/>
    <property type="match status" value="1"/>
</dbReference>
<evidence type="ECO:0000256" key="2">
    <source>
        <dbReference type="PROSITE-ProRule" id="PRU00192"/>
    </source>
</evidence>
<dbReference type="InterPro" id="IPR036028">
    <property type="entry name" value="SH3-like_dom_sf"/>
</dbReference>
<evidence type="ECO:0000313" key="5">
    <source>
        <dbReference type="Proteomes" id="UP001153709"/>
    </source>
</evidence>
<name>A0A9N9T208_DIABA</name>
<keyword evidence="1 2" id="KW-0728">SH3 domain</keyword>
<dbReference type="PANTHER" id="PTHR10654:SF18">
    <property type="entry name" value="IP17195P"/>
    <property type="match status" value="1"/>
</dbReference>
<dbReference type="Proteomes" id="UP001153709">
    <property type="component" value="Chromosome 4"/>
</dbReference>
<dbReference type="FunFam" id="2.30.30.40:FF:000009">
    <property type="entry name" value="Breast cancer anti-estrogen resistance 1"/>
    <property type="match status" value="1"/>
</dbReference>
<dbReference type="Gene3D" id="2.30.30.40">
    <property type="entry name" value="SH3 Domains"/>
    <property type="match status" value="1"/>
</dbReference>
<feature type="domain" description="SH3" evidence="3">
    <location>
        <begin position="31"/>
        <end position="94"/>
    </location>
</feature>
<dbReference type="OrthoDB" id="5983572at2759"/>
<accession>A0A9N9T208</accession>
<evidence type="ECO:0000256" key="1">
    <source>
        <dbReference type="ARBA" id="ARBA00022443"/>
    </source>
</evidence>
<dbReference type="InterPro" id="IPR037362">
    <property type="entry name" value="CAS_fam"/>
</dbReference>
<dbReference type="GO" id="GO:0005737">
    <property type="term" value="C:cytoplasm"/>
    <property type="evidence" value="ECO:0007669"/>
    <property type="project" value="TreeGrafter"/>
</dbReference>
<dbReference type="EMBL" id="OU898279">
    <property type="protein sequence ID" value="CAG9832804.1"/>
    <property type="molecule type" value="Genomic_DNA"/>
</dbReference>
<sequence>MDSEPAGNDKITKSTRKIIPAAGCIPRITRKEHCLARALYDNVPDTPDELQFRKGDTLVVLEQNTANIEGWWLCSLRGKQTHRQRSDLGHRIIKQSEYPLLNACQDKYAHRKEWKSLRRPMSSSGGHRVVMKGG</sequence>
<evidence type="ECO:0000313" key="4">
    <source>
        <dbReference type="EMBL" id="CAG9832804.1"/>
    </source>
</evidence>
<gene>
    <name evidence="4" type="ORF">DIABBA_LOCUS6248</name>
</gene>
<dbReference type="GO" id="GO:0007169">
    <property type="term" value="P:cell surface receptor protein tyrosine kinase signaling pathway"/>
    <property type="evidence" value="ECO:0007669"/>
    <property type="project" value="TreeGrafter"/>
</dbReference>
<dbReference type="PROSITE" id="PS50002">
    <property type="entry name" value="SH3"/>
    <property type="match status" value="1"/>
</dbReference>
<dbReference type="GO" id="GO:0005886">
    <property type="term" value="C:plasma membrane"/>
    <property type="evidence" value="ECO:0007669"/>
    <property type="project" value="TreeGrafter"/>
</dbReference>
<dbReference type="GO" id="GO:0016477">
    <property type="term" value="P:cell migration"/>
    <property type="evidence" value="ECO:0007669"/>
    <property type="project" value="TreeGrafter"/>
</dbReference>
<proteinExistence type="predicted"/>
<organism evidence="4 5">
    <name type="scientific">Diabrotica balteata</name>
    <name type="common">Banded cucumber beetle</name>
    <dbReference type="NCBI Taxonomy" id="107213"/>
    <lineage>
        <taxon>Eukaryota</taxon>
        <taxon>Metazoa</taxon>
        <taxon>Ecdysozoa</taxon>
        <taxon>Arthropoda</taxon>
        <taxon>Hexapoda</taxon>
        <taxon>Insecta</taxon>
        <taxon>Pterygota</taxon>
        <taxon>Neoptera</taxon>
        <taxon>Endopterygota</taxon>
        <taxon>Coleoptera</taxon>
        <taxon>Polyphaga</taxon>
        <taxon>Cucujiformia</taxon>
        <taxon>Chrysomeloidea</taxon>
        <taxon>Chrysomelidae</taxon>
        <taxon>Galerucinae</taxon>
        <taxon>Diabroticina</taxon>
        <taxon>Diabroticites</taxon>
        <taxon>Diabrotica</taxon>
    </lineage>
</organism>
<protein>
    <recommendedName>
        <fullName evidence="3">SH3 domain-containing protein</fullName>
    </recommendedName>
</protein>
<dbReference type="InterPro" id="IPR001452">
    <property type="entry name" value="SH3_domain"/>
</dbReference>
<evidence type="ECO:0000259" key="3">
    <source>
        <dbReference type="PROSITE" id="PS50002"/>
    </source>
</evidence>